<organism evidence="1 2">
    <name type="scientific">Kineosporia babensis</name>
    <dbReference type="NCBI Taxonomy" id="499548"/>
    <lineage>
        <taxon>Bacteria</taxon>
        <taxon>Bacillati</taxon>
        <taxon>Actinomycetota</taxon>
        <taxon>Actinomycetes</taxon>
        <taxon>Kineosporiales</taxon>
        <taxon>Kineosporiaceae</taxon>
        <taxon>Kineosporia</taxon>
    </lineage>
</organism>
<evidence type="ECO:0000313" key="2">
    <source>
        <dbReference type="Proteomes" id="UP001138997"/>
    </source>
</evidence>
<proteinExistence type="predicted"/>
<keyword evidence="2" id="KW-1185">Reference proteome</keyword>
<evidence type="ECO:0000313" key="1">
    <source>
        <dbReference type="EMBL" id="MCD5314880.1"/>
    </source>
</evidence>
<feature type="non-terminal residue" evidence="1">
    <location>
        <position position="366"/>
    </location>
</feature>
<name>A0A9X1NIV5_9ACTN</name>
<accession>A0A9X1NIV5</accession>
<sequence length="366" mass="37926">MIFKDPSGRALSHAQAIQETMMFHRLKHKTIARAMVFATTCAVVLTTAQPTQAKTSEASAERTVTSAEAASNALKTLGLQESGPVEFDVNKKGSTAEAGEVTTADRAVQLPLGGNTDLAVQMPIGADTTASTTDSGGVLLQGEQDGLDVVLQPVGEESARIMTVAGAEYGSAQEHEYAYDLGLPQGATLEVTPEGGLVVVQDIKTATDIAEPLAPAELSKILPDPALVDEAEYEAGLEATQEGNGGAAAFEPDNGQTILASFTSPWSVDANGNELPTHYSVDGSIVVQHVDVSDAAFPVVSDPLPLIGIALGAAARALAPAAIRAFAGTTIRAGMAYTVRGGYSTFAKFKAAYGTKSGYQWHHVVV</sequence>
<comment type="caution">
    <text evidence="1">The sequence shown here is derived from an EMBL/GenBank/DDBJ whole genome shotgun (WGS) entry which is preliminary data.</text>
</comment>
<dbReference type="Proteomes" id="UP001138997">
    <property type="component" value="Unassembled WGS sequence"/>
</dbReference>
<protein>
    <submittedName>
        <fullName evidence="1">Uncharacterized protein</fullName>
    </submittedName>
</protein>
<reference evidence="1" key="1">
    <citation type="submission" date="2021-11" db="EMBL/GenBank/DDBJ databases">
        <title>Streptomyces corallinus and Kineosporia corallina sp. nov., two new coral-derived marine actinobacteria.</title>
        <authorList>
            <person name="Buangrab K."/>
            <person name="Sutthacheep M."/>
            <person name="Yeemin T."/>
            <person name="Harunari E."/>
            <person name="Igarashi Y."/>
            <person name="Sripreechasak P."/>
            <person name="Kanchanasin P."/>
            <person name="Tanasupawat S."/>
            <person name="Phongsopitanun W."/>
        </authorList>
    </citation>
    <scope>NUCLEOTIDE SEQUENCE</scope>
    <source>
        <strain evidence="1">JCM 31032</strain>
    </source>
</reference>
<dbReference type="EMBL" id="JAJOMB010000019">
    <property type="protein sequence ID" value="MCD5314880.1"/>
    <property type="molecule type" value="Genomic_DNA"/>
</dbReference>
<gene>
    <name evidence="1" type="ORF">LR394_28660</name>
</gene>
<dbReference type="AlphaFoldDB" id="A0A9X1NIV5"/>